<dbReference type="GO" id="GO:0006412">
    <property type="term" value="P:translation"/>
    <property type="evidence" value="ECO:0007669"/>
    <property type="project" value="UniProtKB-UniRule"/>
</dbReference>
<evidence type="ECO:0000256" key="6">
    <source>
        <dbReference type="HAMAP-Rule" id="MF_01345"/>
    </source>
</evidence>
<comment type="caution">
    <text evidence="7">The sequence shown here is derived from an EMBL/GenBank/DDBJ whole genome shotgun (WGS) entry which is preliminary data.</text>
</comment>
<dbReference type="GO" id="GO:0003735">
    <property type="term" value="F:structural constituent of ribosome"/>
    <property type="evidence" value="ECO:0007669"/>
    <property type="project" value="UniProtKB-UniRule"/>
</dbReference>
<dbReference type="InterPro" id="IPR012340">
    <property type="entry name" value="NA-bd_OB-fold"/>
</dbReference>
<dbReference type="InterPro" id="IPR000266">
    <property type="entry name" value="Ribosomal_uS17"/>
</dbReference>
<dbReference type="SUPFAM" id="SSF50249">
    <property type="entry name" value="Nucleic acid-binding proteins"/>
    <property type="match status" value="1"/>
</dbReference>
<dbReference type="NCBIfam" id="NF004123">
    <property type="entry name" value="PRK05610.1"/>
    <property type="match status" value="1"/>
</dbReference>
<evidence type="ECO:0000256" key="5">
    <source>
        <dbReference type="ARBA" id="ARBA00023274"/>
    </source>
</evidence>
<dbReference type="GO" id="GO:0022627">
    <property type="term" value="C:cytosolic small ribosomal subunit"/>
    <property type="evidence" value="ECO:0007669"/>
    <property type="project" value="UniProtKB-UniRule"/>
</dbReference>
<dbReference type="PANTHER" id="PTHR10744:SF1">
    <property type="entry name" value="SMALL RIBOSOMAL SUBUNIT PROTEIN US17M"/>
    <property type="match status" value="1"/>
</dbReference>
<dbReference type="HAMAP" id="MF_01345_B">
    <property type="entry name" value="Ribosomal_uS17_B"/>
    <property type="match status" value="1"/>
</dbReference>
<dbReference type="EMBL" id="PFAR01000015">
    <property type="protein sequence ID" value="PIR93338.1"/>
    <property type="molecule type" value="Genomic_DNA"/>
</dbReference>
<evidence type="ECO:0000313" key="8">
    <source>
        <dbReference type="Proteomes" id="UP000228626"/>
    </source>
</evidence>
<keyword evidence="5 6" id="KW-0687">Ribonucleoprotein</keyword>
<keyword evidence="4 6" id="KW-0689">Ribosomal protein</keyword>
<evidence type="ECO:0000256" key="2">
    <source>
        <dbReference type="ARBA" id="ARBA00022730"/>
    </source>
</evidence>
<dbReference type="Proteomes" id="UP000228626">
    <property type="component" value="Unassembled WGS sequence"/>
</dbReference>
<organism evidence="7 8">
    <name type="scientific">Candidatus Falkowbacteria bacterium CG10_big_fil_rev_8_21_14_0_10_43_10</name>
    <dbReference type="NCBI Taxonomy" id="1974567"/>
    <lineage>
        <taxon>Bacteria</taxon>
        <taxon>Candidatus Falkowiibacteriota</taxon>
    </lineage>
</organism>
<comment type="similarity">
    <text evidence="1 6">Belongs to the universal ribosomal protein uS17 family.</text>
</comment>
<evidence type="ECO:0000256" key="3">
    <source>
        <dbReference type="ARBA" id="ARBA00022884"/>
    </source>
</evidence>
<evidence type="ECO:0000256" key="1">
    <source>
        <dbReference type="ARBA" id="ARBA00010254"/>
    </source>
</evidence>
<sequence>MPEEQQKKTSRKLKGIVTSDKMDKTIVVKVDRIKKHPKYHKSFTLSKKYKVHDEKNQFQEGDQVTFVECRPLSKDKRWRVLYK</sequence>
<evidence type="ECO:0000256" key="4">
    <source>
        <dbReference type="ARBA" id="ARBA00022980"/>
    </source>
</evidence>
<accession>A0A2H0V2Q7</accession>
<comment type="subunit">
    <text evidence="6">Part of the 30S ribosomal subunit.</text>
</comment>
<proteinExistence type="inferred from homology"/>
<dbReference type="Gene3D" id="2.40.50.140">
    <property type="entry name" value="Nucleic acid-binding proteins"/>
    <property type="match status" value="1"/>
</dbReference>
<dbReference type="PANTHER" id="PTHR10744">
    <property type="entry name" value="40S RIBOSOMAL PROTEIN S11 FAMILY MEMBER"/>
    <property type="match status" value="1"/>
</dbReference>
<name>A0A2H0V2Q7_9BACT</name>
<reference evidence="8" key="1">
    <citation type="submission" date="2017-09" db="EMBL/GenBank/DDBJ databases">
        <title>Depth-based differentiation of microbial function through sediment-hosted aquifers and enrichment of novel symbionts in the deep terrestrial subsurface.</title>
        <authorList>
            <person name="Probst A.J."/>
            <person name="Ladd B."/>
            <person name="Jarett J.K."/>
            <person name="Geller-Mcgrath D.E."/>
            <person name="Sieber C.M.K."/>
            <person name="Emerson J.B."/>
            <person name="Anantharaman K."/>
            <person name="Thomas B.C."/>
            <person name="Malmstrom R."/>
            <person name="Stieglmeier M."/>
            <person name="Klingl A."/>
            <person name="Woyke T."/>
            <person name="Ryan C.M."/>
            <person name="Banfield J.F."/>
        </authorList>
    </citation>
    <scope>NUCLEOTIDE SEQUENCE [LARGE SCALE GENOMIC DNA]</scope>
</reference>
<dbReference type="Pfam" id="PF00366">
    <property type="entry name" value="Ribosomal_S17"/>
    <property type="match status" value="1"/>
</dbReference>
<dbReference type="AlphaFoldDB" id="A0A2H0V2Q7"/>
<evidence type="ECO:0000313" key="7">
    <source>
        <dbReference type="EMBL" id="PIR93338.1"/>
    </source>
</evidence>
<comment type="function">
    <text evidence="6">One of the primary rRNA binding proteins, it binds specifically to the 5'-end of 16S ribosomal RNA.</text>
</comment>
<gene>
    <name evidence="6" type="primary">rpsQ</name>
    <name evidence="7" type="ORF">COT99_01265</name>
</gene>
<dbReference type="PRINTS" id="PR00973">
    <property type="entry name" value="RIBOSOMALS17"/>
</dbReference>
<dbReference type="GO" id="GO:0019843">
    <property type="term" value="F:rRNA binding"/>
    <property type="evidence" value="ECO:0007669"/>
    <property type="project" value="UniProtKB-UniRule"/>
</dbReference>
<dbReference type="CDD" id="cd00364">
    <property type="entry name" value="Ribosomal_uS17"/>
    <property type="match status" value="1"/>
</dbReference>
<keyword evidence="3 6" id="KW-0694">RNA-binding</keyword>
<protein>
    <recommendedName>
        <fullName evidence="6">Small ribosomal subunit protein uS17</fullName>
    </recommendedName>
</protein>
<dbReference type="InterPro" id="IPR019984">
    <property type="entry name" value="Ribosomal_uS17_bact/chlr"/>
</dbReference>
<keyword evidence="2 6" id="KW-0699">rRNA-binding</keyword>
<dbReference type="NCBIfam" id="TIGR03635">
    <property type="entry name" value="uS17_bact"/>
    <property type="match status" value="1"/>
</dbReference>